<comment type="caution">
    <text evidence="3">The sequence shown here is derived from an EMBL/GenBank/DDBJ whole genome shotgun (WGS) entry which is preliminary data.</text>
</comment>
<accession>A0A6G0WIR4</accession>
<dbReference type="Proteomes" id="UP000481153">
    <property type="component" value="Unassembled WGS sequence"/>
</dbReference>
<name>A0A6G0WIR4_9STRA</name>
<dbReference type="Pfam" id="PF24906">
    <property type="entry name" value="Zf_WRKY19"/>
    <property type="match status" value="1"/>
</dbReference>
<evidence type="ECO:0000256" key="1">
    <source>
        <dbReference type="SAM" id="SignalP"/>
    </source>
</evidence>
<dbReference type="AlphaFoldDB" id="A0A6G0WIR4"/>
<protein>
    <recommendedName>
        <fullName evidence="2">WRKY19-like zinc finger domain-containing protein</fullName>
    </recommendedName>
</protein>
<sequence length="185" mass="20766">MRCHTICIFPTCLSPAVADSTKCALHKRRSQCKVPSCPNQVYARQVCVRHGAKPECIAPNCTRNARSGGYCSCHDPSRARKCSHEGCTNVALQRGRCVRHGGRRQCLVTGCQTHARKGGYCCRHRHKADDKIKLEPMELRTDFDDLFQDAQALDSTLNGAIKFELDTIEVSRFSWDLMDVVLLEI</sequence>
<evidence type="ECO:0000313" key="4">
    <source>
        <dbReference type="Proteomes" id="UP000481153"/>
    </source>
</evidence>
<gene>
    <name evidence="3" type="ORF">Ae201684_014830</name>
</gene>
<dbReference type="VEuPathDB" id="FungiDB:AeMF1_011634"/>
<evidence type="ECO:0000259" key="2">
    <source>
        <dbReference type="Pfam" id="PF24906"/>
    </source>
</evidence>
<feature type="chain" id="PRO_5026020657" description="WRKY19-like zinc finger domain-containing protein" evidence="1">
    <location>
        <begin position="19"/>
        <end position="185"/>
    </location>
</feature>
<dbReference type="PANTHER" id="PTHR31827">
    <property type="entry name" value="EMB|CAB89363.1"/>
    <property type="match status" value="1"/>
</dbReference>
<dbReference type="EMBL" id="VJMJ01000202">
    <property type="protein sequence ID" value="KAF0727093.1"/>
    <property type="molecule type" value="Genomic_DNA"/>
</dbReference>
<feature type="domain" description="WRKY19-like zinc finger" evidence="2">
    <location>
        <begin position="80"/>
        <end position="102"/>
    </location>
</feature>
<keyword evidence="1" id="KW-0732">Signal</keyword>
<dbReference type="InterPro" id="IPR056866">
    <property type="entry name" value="Znf_WRKY19"/>
</dbReference>
<keyword evidence="4" id="KW-1185">Reference proteome</keyword>
<evidence type="ECO:0000313" key="3">
    <source>
        <dbReference type="EMBL" id="KAF0727093.1"/>
    </source>
</evidence>
<dbReference type="PANTHER" id="PTHR31827:SF1">
    <property type="entry name" value="EMB|CAB89363.1"/>
    <property type="match status" value="1"/>
</dbReference>
<feature type="signal peptide" evidence="1">
    <location>
        <begin position="1"/>
        <end position="18"/>
    </location>
</feature>
<organism evidence="3 4">
    <name type="scientific">Aphanomyces euteiches</name>
    <dbReference type="NCBI Taxonomy" id="100861"/>
    <lineage>
        <taxon>Eukaryota</taxon>
        <taxon>Sar</taxon>
        <taxon>Stramenopiles</taxon>
        <taxon>Oomycota</taxon>
        <taxon>Saprolegniomycetes</taxon>
        <taxon>Saprolegniales</taxon>
        <taxon>Verrucalvaceae</taxon>
        <taxon>Aphanomyces</taxon>
    </lineage>
</organism>
<proteinExistence type="predicted"/>
<reference evidence="3 4" key="1">
    <citation type="submission" date="2019-07" db="EMBL/GenBank/DDBJ databases">
        <title>Genomics analysis of Aphanomyces spp. identifies a new class of oomycete effector associated with host adaptation.</title>
        <authorList>
            <person name="Gaulin E."/>
        </authorList>
    </citation>
    <scope>NUCLEOTIDE SEQUENCE [LARGE SCALE GENOMIC DNA]</scope>
    <source>
        <strain evidence="3 4">ATCC 201684</strain>
    </source>
</reference>